<dbReference type="Proteomes" id="UP001341281">
    <property type="component" value="Chromosome 03"/>
</dbReference>
<sequence length="826" mass="92205">MWYVQVQTDEGTPSWHRFKELLHLRYGPPLRFAPLAELAECRHTSTVAEYQDRFQALLPRAGPLREEERVQLFTGGLQPPLSIDVRIQNPQSLAAAMRLARQFELREQYAAAAPRAAPRPLLAAPPPRLALPAPPQGATSVTVEGRQIRRLSQVEQEDRRKRGLCYNCDEKYTRGHNRVCQRLFLLECVEADDDDDAPAAEEEAGAEDTLVFSLQAPTGVSPAATMQLRVALGSASLVALLDSGSTHNFISEAAASRSGLPLQPRPRLTAMVANGERVRCVGVLRDAPLRVDGDSFPADLYVMPLAGYDVVLGTRWLSALGSIVWDFNQRRMSFQRNGRTTCWSGVAVPSAPGLGAMVASDSLRAVGLLLRRLPPRRAHDHHITLKAGAQPVAVRPYRYPAAHKDELERQCAAMIEQGIVCRSDSPFSSPVLLVKKPDGSWRFCVDYRALNALTVKDAFPIPVVNELLDELHGARFFTKLDLRSGYHQVRMRPADVHKTAFRTHDGLYEFLVTAFGLCNTPMTFQALMNDVLHRFLRRFVLVFFYDILLYSKTWADHLRHVWAVLSELRHHQLYVKRTKCAFGTASVSYLGHVISEAGVTIDLAKVQAIHDWPVLRSALAVRSFLGLAGYYCKFVHNYGTVAVPLTALLKKEGFSWNEAAAAAFIALKDAVTSAPVLAMPDFSKPFVVECDALSHGFSAVLVQDGHPVAFFSRPVAPRHRALAAYERELIGLVQAVRHWRPYLWGRRFLVKTDHYSLKYLLDQRLATIPQHHWVGKLLSFDFTVEYKAGAANVVADALSRRDIPEDGAVLVLSAPRFDFVDRLRQA</sequence>
<dbReference type="PANTHER" id="PTHR37984:SF5">
    <property type="entry name" value="PROTEIN NYNRIN-LIKE"/>
    <property type="match status" value="1"/>
</dbReference>
<dbReference type="GO" id="GO:0003964">
    <property type="term" value="F:RNA-directed DNA polymerase activity"/>
    <property type="evidence" value="ECO:0007669"/>
    <property type="project" value="UniProtKB-KW"/>
</dbReference>
<keyword evidence="5" id="KW-0255">Endonuclease</keyword>
<dbReference type="PROSITE" id="PS50878">
    <property type="entry name" value="RT_POL"/>
    <property type="match status" value="1"/>
</dbReference>
<evidence type="ECO:0000313" key="10">
    <source>
        <dbReference type="EMBL" id="WVZ63880.1"/>
    </source>
</evidence>
<keyword evidence="1" id="KW-0645">Protease</keyword>
<evidence type="ECO:0000256" key="6">
    <source>
        <dbReference type="ARBA" id="ARBA00022801"/>
    </source>
</evidence>
<dbReference type="FunFam" id="3.10.10.10:FF:000007">
    <property type="entry name" value="Retrovirus-related Pol polyprotein from transposon 17.6-like Protein"/>
    <property type="match status" value="1"/>
</dbReference>
<dbReference type="InterPro" id="IPR050951">
    <property type="entry name" value="Retrovirus_Pol_polyprotein"/>
</dbReference>
<dbReference type="InterPro" id="IPR005162">
    <property type="entry name" value="Retrotrans_gag_dom"/>
</dbReference>
<dbReference type="Pfam" id="PF03732">
    <property type="entry name" value="Retrotrans_gag"/>
    <property type="match status" value="1"/>
</dbReference>
<dbReference type="GO" id="GO:0006508">
    <property type="term" value="P:proteolysis"/>
    <property type="evidence" value="ECO:0007669"/>
    <property type="project" value="UniProtKB-KW"/>
</dbReference>
<dbReference type="GO" id="GO:0004519">
    <property type="term" value="F:endonuclease activity"/>
    <property type="evidence" value="ECO:0007669"/>
    <property type="project" value="UniProtKB-KW"/>
</dbReference>
<dbReference type="AlphaFoldDB" id="A0AAQ3WJL5"/>
<dbReference type="Pfam" id="PF08284">
    <property type="entry name" value="RVP_2"/>
    <property type="match status" value="1"/>
</dbReference>
<keyword evidence="7" id="KW-0695">RNA-directed DNA polymerase</keyword>
<dbReference type="CDD" id="cd01647">
    <property type="entry name" value="RT_LTR"/>
    <property type="match status" value="1"/>
</dbReference>
<dbReference type="InterPro" id="IPR021109">
    <property type="entry name" value="Peptidase_aspartic_dom_sf"/>
</dbReference>
<protein>
    <recommendedName>
        <fullName evidence="9">Reverse transcriptase domain-containing protein</fullName>
    </recommendedName>
</protein>
<dbReference type="Gene3D" id="3.10.10.10">
    <property type="entry name" value="HIV Type 1 Reverse Transcriptase, subunit A, domain 1"/>
    <property type="match status" value="1"/>
</dbReference>
<dbReference type="InterPro" id="IPR000477">
    <property type="entry name" value="RT_dom"/>
</dbReference>
<dbReference type="PANTHER" id="PTHR37984">
    <property type="entry name" value="PROTEIN CBG26694"/>
    <property type="match status" value="1"/>
</dbReference>
<name>A0AAQ3WJL5_PASNO</name>
<dbReference type="SUPFAM" id="SSF56672">
    <property type="entry name" value="DNA/RNA polymerases"/>
    <property type="match status" value="1"/>
</dbReference>
<evidence type="ECO:0000256" key="4">
    <source>
        <dbReference type="ARBA" id="ARBA00022722"/>
    </source>
</evidence>
<proteinExistence type="predicted"/>
<evidence type="ECO:0000256" key="7">
    <source>
        <dbReference type="ARBA" id="ARBA00022918"/>
    </source>
</evidence>
<organism evidence="10 11">
    <name type="scientific">Paspalum notatum var. saurae</name>
    <dbReference type="NCBI Taxonomy" id="547442"/>
    <lineage>
        <taxon>Eukaryota</taxon>
        <taxon>Viridiplantae</taxon>
        <taxon>Streptophyta</taxon>
        <taxon>Embryophyta</taxon>
        <taxon>Tracheophyta</taxon>
        <taxon>Spermatophyta</taxon>
        <taxon>Magnoliopsida</taxon>
        <taxon>Liliopsida</taxon>
        <taxon>Poales</taxon>
        <taxon>Poaceae</taxon>
        <taxon>PACMAD clade</taxon>
        <taxon>Panicoideae</taxon>
        <taxon>Andropogonodae</taxon>
        <taxon>Paspaleae</taxon>
        <taxon>Paspalinae</taxon>
        <taxon>Paspalum</taxon>
    </lineage>
</organism>
<dbReference type="CDD" id="cd09274">
    <property type="entry name" value="RNase_HI_RT_Ty3"/>
    <property type="match status" value="1"/>
</dbReference>
<dbReference type="SUPFAM" id="SSF50630">
    <property type="entry name" value="Acid proteases"/>
    <property type="match status" value="1"/>
</dbReference>
<evidence type="ECO:0000256" key="3">
    <source>
        <dbReference type="ARBA" id="ARBA00022695"/>
    </source>
</evidence>
<evidence type="ECO:0000256" key="8">
    <source>
        <dbReference type="ARBA" id="ARBA00023268"/>
    </source>
</evidence>
<dbReference type="FunFam" id="3.30.70.270:FF:000020">
    <property type="entry name" value="Transposon Tf2-6 polyprotein-like Protein"/>
    <property type="match status" value="1"/>
</dbReference>
<dbReference type="EMBL" id="CP144747">
    <property type="protein sequence ID" value="WVZ63880.1"/>
    <property type="molecule type" value="Genomic_DNA"/>
</dbReference>
<dbReference type="CDD" id="cd00303">
    <property type="entry name" value="retropepsin_like"/>
    <property type="match status" value="1"/>
</dbReference>
<dbReference type="InterPro" id="IPR041577">
    <property type="entry name" value="RT_RNaseH_2"/>
</dbReference>
<evidence type="ECO:0000256" key="1">
    <source>
        <dbReference type="ARBA" id="ARBA00022670"/>
    </source>
</evidence>
<evidence type="ECO:0000259" key="9">
    <source>
        <dbReference type="PROSITE" id="PS50878"/>
    </source>
</evidence>
<evidence type="ECO:0000256" key="2">
    <source>
        <dbReference type="ARBA" id="ARBA00022679"/>
    </source>
</evidence>
<dbReference type="Pfam" id="PF17919">
    <property type="entry name" value="RT_RNaseH_2"/>
    <property type="match status" value="1"/>
</dbReference>
<dbReference type="InterPro" id="IPR043128">
    <property type="entry name" value="Rev_trsase/Diguanyl_cyclase"/>
</dbReference>
<reference evidence="10 11" key="1">
    <citation type="submission" date="2024-02" db="EMBL/GenBank/DDBJ databases">
        <title>High-quality chromosome-scale genome assembly of Pensacola bahiagrass (Paspalum notatum Flugge var. saurae).</title>
        <authorList>
            <person name="Vega J.M."/>
            <person name="Podio M."/>
            <person name="Orjuela J."/>
            <person name="Siena L.A."/>
            <person name="Pessino S.C."/>
            <person name="Combes M.C."/>
            <person name="Mariac C."/>
            <person name="Albertini E."/>
            <person name="Pupilli F."/>
            <person name="Ortiz J.P.A."/>
            <person name="Leblanc O."/>
        </authorList>
    </citation>
    <scope>NUCLEOTIDE SEQUENCE [LARGE SCALE GENOMIC DNA]</scope>
    <source>
        <strain evidence="10">R1</strain>
        <tissue evidence="10">Leaf</tissue>
    </source>
</reference>
<gene>
    <name evidence="10" type="ORF">U9M48_013475</name>
</gene>
<evidence type="ECO:0000256" key="5">
    <source>
        <dbReference type="ARBA" id="ARBA00022759"/>
    </source>
</evidence>
<evidence type="ECO:0000313" key="11">
    <source>
        <dbReference type="Proteomes" id="UP001341281"/>
    </source>
</evidence>
<keyword evidence="4" id="KW-0540">Nuclease</keyword>
<keyword evidence="8" id="KW-0511">Multifunctional enzyme</keyword>
<keyword evidence="11" id="KW-1185">Reference proteome</keyword>
<dbReference type="Pfam" id="PF00078">
    <property type="entry name" value="RVT_1"/>
    <property type="match status" value="1"/>
</dbReference>
<dbReference type="Gene3D" id="3.30.70.270">
    <property type="match status" value="2"/>
</dbReference>
<dbReference type="Gene3D" id="2.40.70.10">
    <property type="entry name" value="Acid Proteases"/>
    <property type="match status" value="1"/>
</dbReference>
<keyword evidence="2" id="KW-0808">Transferase</keyword>
<dbReference type="GO" id="GO:0008233">
    <property type="term" value="F:peptidase activity"/>
    <property type="evidence" value="ECO:0007669"/>
    <property type="project" value="UniProtKB-KW"/>
</dbReference>
<feature type="domain" description="Reverse transcriptase" evidence="9">
    <location>
        <begin position="415"/>
        <end position="594"/>
    </location>
</feature>
<accession>A0AAQ3WJL5</accession>
<keyword evidence="6" id="KW-0378">Hydrolase</keyword>
<keyword evidence="3" id="KW-0548">Nucleotidyltransferase</keyword>
<dbReference type="InterPro" id="IPR043502">
    <property type="entry name" value="DNA/RNA_pol_sf"/>
</dbReference>